<evidence type="ECO:0000256" key="1">
    <source>
        <dbReference type="SAM" id="Phobius"/>
    </source>
</evidence>
<keyword evidence="3" id="KW-1185">Reference proteome</keyword>
<comment type="caution">
    <text evidence="2">The sequence shown here is derived from an EMBL/GenBank/DDBJ whole genome shotgun (WGS) entry which is preliminary data.</text>
</comment>
<keyword evidence="1" id="KW-1133">Transmembrane helix</keyword>
<sequence>MEALCMHKRWLSCICLFLLVGLNVMLPLPSKSLAATQVESPGVLLVYDSLAIGTPYEGNVEALQRILASFGVQVTLRSYDQYEAGTMSKYSKVIDIHNVDDMTALPDSFSQDMNKYNGDYMHIGNHLPAKIGQALHLEEQTQSQDTIRIEIGKLTQHSISVNGISYITKYSGNSYGQITSENRRTSVPYSVSNGKYAYIPYMVKGNLSEQAASFVLKDWLAVTTPSHYYVLLNEIYPFSDLDLLNEMADRLYSAGIPFIASVQPVFGNQDFPAMQRYLESLKHVQSRNGNIVVNAPVVESTTSPDVLGLKSQMSAFLDALAGYSIVPLGISSELYWTYDQHYTEQGLSFFDSGIILPNNRLRYRSQTTTSSVFAGKSMYTITAEELSKYSLSNRTLDPLPMDTALVYPFPENRKDMETMLDTMLASWTTFTDYKNVPHTVRTEANEMTSRSGHLQINGAAVLLNNSMQEIDSEHMYVQETKKSFTALFTLQNNIFIVLIIATLFIFMVFLIIGHRLYKRKFTHQGRSL</sequence>
<evidence type="ECO:0008006" key="4">
    <source>
        <dbReference type="Google" id="ProtNLM"/>
    </source>
</evidence>
<keyword evidence="1" id="KW-0472">Membrane</keyword>
<feature type="transmembrane region" description="Helical" evidence="1">
    <location>
        <begin position="494"/>
        <end position="517"/>
    </location>
</feature>
<dbReference type="EMBL" id="LYPC01000020">
    <property type="protein sequence ID" value="OCT14518.1"/>
    <property type="molecule type" value="Genomic_DNA"/>
</dbReference>
<protein>
    <recommendedName>
        <fullName evidence="4">DUF2334 domain-containing protein</fullName>
    </recommendedName>
</protein>
<gene>
    <name evidence="2" type="ORF">A8709_25510</name>
</gene>
<keyword evidence="1" id="KW-0812">Transmembrane</keyword>
<proteinExistence type="predicted"/>
<name>A0A1C1A1X6_9BACL</name>
<accession>A0A1C1A1X6</accession>
<dbReference type="AlphaFoldDB" id="A0A1C1A1X6"/>
<dbReference type="STRING" id="512399.A8709_25510"/>
<evidence type="ECO:0000313" key="3">
    <source>
        <dbReference type="Proteomes" id="UP000093309"/>
    </source>
</evidence>
<organism evidence="2 3">
    <name type="scientific">Paenibacillus pectinilyticus</name>
    <dbReference type="NCBI Taxonomy" id="512399"/>
    <lineage>
        <taxon>Bacteria</taxon>
        <taxon>Bacillati</taxon>
        <taxon>Bacillota</taxon>
        <taxon>Bacilli</taxon>
        <taxon>Bacillales</taxon>
        <taxon>Paenibacillaceae</taxon>
        <taxon>Paenibacillus</taxon>
    </lineage>
</organism>
<evidence type="ECO:0000313" key="2">
    <source>
        <dbReference type="EMBL" id="OCT14518.1"/>
    </source>
</evidence>
<reference evidence="3" key="1">
    <citation type="submission" date="2016-05" db="EMBL/GenBank/DDBJ databases">
        <title>Paenibacillus oryzae. sp. nov., isolated from the rice root.</title>
        <authorList>
            <person name="Zhang J."/>
            <person name="Zhang X."/>
        </authorList>
    </citation>
    <scope>NUCLEOTIDE SEQUENCE [LARGE SCALE GENOMIC DNA]</scope>
    <source>
        <strain evidence="3">KCTC13222</strain>
    </source>
</reference>
<dbReference type="Proteomes" id="UP000093309">
    <property type="component" value="Unassembled WGS sequence"/>
</dbReference>